<feature type="domain" description="Fe2OG dioxygenase" evidence="7">
    <location>
        <begin position="221"/>
        <end position="322"/>
    </location>
</feature>
<evidence type="ECO:0000256" key="3">
    <source>
        <dbReference type="ARBA" id="ARBA00022723"/>
    </source>
</evidence>
<keyword evidence="3 6" id="KW-0479">Metal-binding</keyword>
<evidence type="ECO:0000256" key="2">
    <source>
        <dbReference type="ARBA" id="ARBA00008056"/>
    </source>
</evidence>
<sequence length="375" mass="42169">MAITGSSTSDQPPQQRCCYDREAELKAFDDSKTGVKGIADQCPTRVPRIFVDANLNHDENGRTGLKGESIPIISLKEIDGNPVVRKEVVGKIKAASEKWGFFQIRDHRIPEKILSEMIEGIRRFHEQDAEEKKKFYSRDYGGKKVLYNSNFDLFRSPAANWRDTLVCVLAPRPPSPEELPGVCRDIIIEYSNRVKELGMTLLELLSEALGLDPDYLRNIDCGEGLFFLGHYYPPCPEPELTMGTSEHSDSGFLTILLQDHIGGLQVQLGDKWFDVNPVPGALVVNLGDMMQLITNNKFVSSRHRVLAKAAGPRISVASFIRQQHHPENLRLYGPLKELLSEENPPIYRETTVKELVAHYYAKGLGGISALEYFKL</sequence>
<organism evidence="8 9">
    <name type="scientific">Trapa incisa</name>
    <dbReference type="NCBI Taxonomy" id="236973"/>
    <lineage>
        <taxon>Eukaryota</taxon>
        <taxon>Viridiplantae</taxon>
        <taxon>Streptophyta</taxon>
        <taxon>Embryophyta</taxon>
        <taxon>Tracheophyta</taxon>
        <taxon>Spermatophyta</taxon>
        <taxon>Magnoliopsida</taxon>
        <taxon>eudicotyledons</taxon>
        <taxon>Gunneridae</taxon>
        <taxon>Pentapetalae</taxon>
        <taxon>rosids</taxon>
        <taxon>malvids</taxon>
        <taxon>Myrtales</taxon>
        <taxon>Lythraceae</taxon>
        <taxon>Trapa</taxon>
    </lineage>
</organism>
<accession>A0AAN7K9S8</accession>
<dbReference type="InterPro" id="IPR027443">
    <property type="entry name" value="IPNS-like_sf"/>
</dbReference>
<dbReference type="EMBL" id="JAXIOK010000010">
    <property type="protein sequence ID" value="KAK4761054.1"/>
    <property type="molecule type" value="Genomic_DNA"/>
</dbReference>
<gene>
    <name evidence="8" type="ORF">SAY87_005947</name>
</gene>
<evidence type="ECO:0000313" key="8">
    <source>
        <dbReference type="EMBL" id="KAK4761054.1"/>
    </source>
</evidence>
<name>A0AAN7K9S8_9MYRT</name>
<dbReference type="Pfam" id="PF14226">
    <property type="entry name" value="DIOX_N"/>
    <property type="match status" value="1"/>
</dbReference>
<dbReference type="PROSITE" id="PS51471">
    <property type="entry name" value="FE2OG_OXY"/>
    <property type="match status" value="1"/>
</dbReference>
<protein>
    <recommendedName>
        <fullName evidence="7">Fe2OG dioxygenase domain-containing protein</fullName>
    </recommendedName>
</protein>
<evidence type="ECO:0000256" key="6">
    <source>
        <dbReference type="RuleBase" id="RU003682"/>
    </source>
</evidence>
<dbReference type="GO" id="GO:0051213">
    <property type="term" value="F:dioxygenase activity"/>
    <property type="evidence" value="ECO:0007669"/>
    <property type="project" value="UniProtKB-ARBA"/>
</dbReference>
<keyword evidence="5 6" id="KW-0408">Iron</keyword>
<comment type="caution">
    <text evidence="8">The sequence shown here is derived from an EMBL/GenBank/DDBJ whole genome shotgun (WGS) entry which is preliminary data.</text>
</comment>
<evidence type="ECO:0000256" key="5">
    <source>
        <dbReference type="ARBA" id="ARBA00023004"/>
    </source>
</evidence>
<proteinExistence type="inferred from homology"/>
<dbReference type="GO" id="GO:0046872">
    <property type="term" value="F:metal ion binding"/>
    <property type="evidence" value="ECO:0007669"/>
    <property type="project" value="UniProtKB-KW"/>
</dbReference>
<keyword evidence="9" id="KW-1185">Reference proteome</keyword>
<dbReference type="PANTHER" id="PTHR10209:SF884">
    <property type="entry name" value="1-AMINOCYCLOPROPANE-1-CARBOXYLATE OXIDASE HOMOLOG 1-LIKE"/>
    <property type="match status" value="1"/>
</dbReference>
<dbReference type="PANTHER" id="PTHR10209">
    <property type="entry name" value="OXIDOREDUCTASE, 2OG-FE II OXYGENASE FAMILY PROTEIN"/>
    <property type="match status" value="1"/>
</dbReference>
<reference evidence="8 9" key="1">
    <citation type="journal article" date="2023" name="Hortic Res">
        <title>Pangenome of water caltrop reveals structural variations and asymmetric subgenome divergence after allopolyploidization.</title>
        <authorList>
            <person name="Zhang X."/>
            <person name="Chen Y."/>
            <person name="Wang L."/>
            <person name="Yuan Y."/>
            <person name="Fang M."/>
            <person name="Shi L."/>
            <person name="Lu R."/>
            <person name="Comes H.P."/>
            <person name="Ma Y."/>
            <person name="Chen Y."/>
            <person name="Huang G."/>
            <person name="Zhou Y."/>
            <person name="Zheng Z."/>
            <person name="Qiu Y."/>
        </authorList>
    </citation>
    <scope>NUCLEOTIDE SEQUENCE [LARGE SCALE GENOMIC DNA]</scope>
    <source>
        <tissue evidence="8">Roots</tissue>
    </source>
</reference>
<dbReference type="FunFam" id="2.60.120.330:FF:000005">
    <property type="entry name" value="1-aminocyclopropane-1-carboxylate oxidase homolog 1"/>
    <property type="match status" value="1"/>
</dbReference>
<evidence type="ECO:0000313" key="9">
    <source>
        <dbReference type="Proteomes" id="UP001345219"/>
    </source>
</evidence>
<comment type="similarity">
    <text evidence="2 6">Belongs to the iron/ascorbate-dependent oxidoreductase family.</text>
</comment>
<dbReference type="Pfam" id="PF03171">
    <property type="entry name" value="2OG-FeII_Oxy"/>
    <property type="match status" value="1"/>
</dbReference>
<dbReference type="InterPro" id="IPR005123">
    <property type="entry name" value="Oxoglu/Fe-dep_dioxygenase_dom"/>
</dbReference>
<dbReference type="AlphaFoldDB" id="A0AAN7K9S8"/>
<dbReference type="InterPro" id="IPR026992">
    <property type="entry name" value="DIOX_N"/>
</dbReference>
<dbReference type="SUPFAM" id="SSF51197">
    <property type="entry name" value="Clavaminate synthase-like"/>
    <property type="match status" value="1"/>
</dbReference>
<comment type="cofactor">
    <cofactor evidence="1">
        <name>Fe cation</name>
        <dbReference type="ChEBI" id="CHEBI:24875"/>
    </cofactor>
</comment>
<keyword evidence="4 6" id="KW-0560">Oxidoreductase</keyword>
<dbReference type="InterPro" id="IPR044861">
    <property type="entry name" value="IPNS-like_FE2OG_OXY"/>
</dbReference>
<evidence type="ECO:0000256" key="1">
    <source>
        <dbReference type="ARBA" id="ARBA00001962"/>
    </source>
</evidence>
<dbReference type="Gene3D" id="2.60.120.330">
    <property type="entry name" value="B-lactam Antibiotic, Isopenicillin N Synthase, Chain"/>
    <property type="match status" value="1"/>
</dbReference>
<evidence type="ECO:0000256" key="4">
    <source>
        <dbReference type="ARBA" id="ARBA00023002"/>
    </source>
</evidence>
<evidence type="ECO:0000259" key="7">
    <source>
        <dbReference type="PROSITE" id="PS51471"/>
    </source>
</evidence>
<dbReference type="Proteomes" id="UP001345219">
    <property type="component" value="Chromosome 5"/>
</dbReference>